<evidence type="ECO:0000313" key="3">
    <source>
        <dbReference type="Proteomes" id="UP000256913"/>
    </source>
</evidence>
<name>A0A3D9ZWG0_9ACTN</name>
<dbReference type="Proteomes" id="UP000256913">
    <property type="component" value="Unassembled WGS sequence"/>
</dbReference>
<dbReference type="EMBL" id="QUMQ01000001">
    <property type="protein sequence ID" value="REG00945.1"/>
    <property type="molecule type" value="Genomic_DNA"/>
</dbReference>
<sequence>MGQAPKPLTPTRSVLDYVGARIRHLRTACGLSQAELGEQLFVHRDLVRRIEIAERIPSNDFIARCDVALHADGSLTQLLPLIHRERLLRSYAGTKGECSAYRSSAADRPVLDWLMATPSTDRRPAVDDDTVTTAVAALANLRSQDHVHGAGVTYSRLAETLDGRLSSLAANAPQVATGMLELAGYDAVDLGVDGLAQQHYLRALALLTRSGDRVYGGYLVAVSLAHLALHCGDPQQALRLATAGIHGTNDHASPAVRAAFRIVLARAYARLGDEGACAAALLQVDADLARSRPSEEPAWIRYFGEADLADEKAHCFFDLGRYQLAHREAEIALTLLPPHRARRISIDTALRAAAHARVGELEQACAFARSAVDHAAGLVSFRTTHRIALMLAELQPSADVPEVREIVDYAHTTLKPLPAPA</sequence>
<dbReference type="PROSITE" id="PS50943">
    <property type="entry name" value="HTH_CROC1"/>
    <property type="match status" value="1"/>
</dbReference>
<evidence type="ECO:0000259" key="1">
    <source>
        <dbReference type="PROSITE" id="PS50943"/>
    </source>
</evidence>
<proteinExistence type="predicted"/>
<organism evidence="2 3">
    <name type="scientific">Asanoa ferruginea</name>
    <dbReference type="NCBI Taxonomy" id="53367"/>
    <lineage>
        <taxon>Bacteria</taxon>
        <taxon>Bacillati</taxon>
        <taxon>Actinomycetota</taxon>
        <taxon>Actinomycetes</taxon>
        <taxon>Micromonosporales</taxon>
        <taxon>Micromonosporaceae</taxon>
        <taxon>Asanoa</taxon>
    </lineage>
</organism>
<protein>
    <submittedName>
        <fullName evidence="2">Helix-turn-helix protein</fullName>
    </submittedName>
</protein>
<keyword evidence="3" id="KW-1185">Reference proteome</keyword>
<reference evidence="2 3" key="1">
    <citation type="submission" date="2018-08" db="EMBL/GenBank/DDBJ databases">
        <title>Sequencing the genomes of 1000 actinobacteria strains.</title>
        <authorList>
            <person name="Klenk H.-P."/>
        </authorList>
    </citation>
    <scope>NUCLEOTIDE SEQUENCE [LARGE SCALE GENOMIC DNA]</scope>
    <source>
        <strain evidence="2 3">DSM 44099</strain>
    </source>
</reference>
<dbReference type="Gene3D" id="1.10.260.40">
    <property type="entry name" value="lambda repressor-like DNA-binding domains"/>
    <property type="match status" value="1"/>
</dbReference>
<dbReference type="SUPFAM" id="SSF47413">
    <property type="entry name" value="lambda repressor-like DNA-binding domains"/>
    <property type="match status" value="1"/>
</dbReference>
<dbReference type="Pfam" id="PF13560">
    <property type="entry name" value="HTH_31"/>
    <property type="match status" value="1"/>
</dbReference>
<dbReference type="SUPFAM" id="SSF48452">
    <property type="entry name" value="TPR-like"/>
    <property type="match status" value="1"/>
</dbReference>
<feature type="domain" description="HTH cro/C1-type" evidence="1">
    <location>
        <begin position="22"/>
        <end position="78"/>
    </location>
</feature>
<dbReference type="CDD" id="cd00093">
    <property type="entry name" value="HTH_XRE"/>
    <property type="match status" value="1"/>
</dbReference>
<dbReference type="InterPro" id="IPR011990">
    <property type="entry name" value="TPR-like_helical_dom_sf"/>
</dbReference>
<dbReference type="InterPro" id="IPR001387">
    <property type="entry name" value="Cro/C1-type_HTH"/>
</dbReference>
<dbReference type="SMART" id="SM00530">
    <property type="entry name" value="HTH_XRE"/>
    <property type="match status" value="1"/>
</dbReference>
<comment type="caution">
    <text evidence="2">The sequence shown here is derived from an EMBL/GenBank/DDBJ whole genome shotgun (WGS) entry which is preliminary data.</text>
</comment>
<accession>A0A3D9ZWG0</accession>
<dbReference type="AlphaFoldDB" id="A0A3D9ZWG0"/>
<dbReference type="OrthoDB" id="3213425at2"/>
<dbReference type="InterPro" id="IPR010982">
    <property type="entry name" value="Lambda_DNA-bd_dom_sf"/>
</dbReference>
<gene>
    <name evidence="2" type="ORF">DFJ67_7015</name>
</gene>
<dbReference type="GO" id="GO:0003677">
    <property type="term" value="F:DNA binding"/>
    <property type="evidence" value="ECO:0007669"/>
    <property type="project" value="InterPro"/>
</dbReference>
<dbReference type="Gene3D" id="1.25.40.10">
    <property type="entry name" value="Tetratricopeptide repeat domain"/>
    <property type="match status" value="1"/>
</dbReference>
<evidence type="ECO:0000313" key="2">
    <source>
        <dbReference type="EMBL" id="REG00945.1"/>
    </source>
</evidence>